<gene>
    <name evidence="1" type="primary">AUGUSTUS-3.0.2_33164</name>
    <name evidence="1" type="ORF">TcasGA2_TC033164</name>
</gene>
<evidence type="ECO:0000313" key="2">
    <source>
        <dbReference type="Proteomes" id="UP000007266"/>
    </source>
</evidence>
<keyword evidence="2" id="KW-1185">Reference proteome</keyword>
<sequence length="53" mass="5818">MPMFLIPTVGRQMSVVAKNGFFSPQVKRTFYGIPSIISHTILATCTTLDSISN</sequence>
<dbReference type="Proteomes" id="UP000007266">
    <property type="component" value="Linkage group 5"/>
</dbReference>
<proteinExistence type="predicted"/>
<evidence type="ECO:0000313" key="1">
    <source>
        <dbReference type="EMBL" id="KYB27249.1"/>
    </source>
</evidence>
<dbReference type="EMBL" id="KQ971343">
    <property type="protein sequence ID" value="KYB27249.1"/>
    <property type="molecule type" value="Genomic_DNA"/>
</dbReference>
<protein>
    <submittedName>
        <fullName evidence="1">Uncharacterized protein</fullName>
    </submittedName>
</protein>
<name>A0A139WH65_TRICA</name>
<reference evidence="1 2" key="2">
    <citation type="journal article" date="2010" name="Nucleic Acids Res.">
        <title>BeetleBase in 2010: revisions to provide comprehensive genomic information for Tribolium castaneum.</title>
        <authorList>
            <person name="Kim H.S."/>
            <person name="Murphy T."/>
            <person name="Xia J."/>
            <person name="Caragea D."/>
            <person name="Park Y."/>
            <person name="Beeman R.W."/>
            <person name="Lorenzen M.D."/>
            <person name="Butcher S."/>
            <person name="Manak J.R."/>
            <person name="Brown S.J."/>
        </authorList>
    </citation>
    <scope>GENOME REANNOTATION</scope>
    <source>
        <strain evidence="1 2">Georgia GA2</strain>
    </source>
</reference>
<dbReference type="AlphaFoldDB" id="A0A139WH65"/>
<accession>A0A139WH65</accession>
<reference evidence="1 2" key="1">
    <citation type="journal article" date="2008" name="Nature">
        <title>The genome of the model beetle and pest Tribolium castaneum.</title>
        <authorList>
            <consortium name="Tribolium Genome Sequencing Consortium"/>
            <person name="Richards S."/>
            <person name="Gibbs R.A."/>
            <person name="Weinstock G.M."/>
            <person name="Brown S.J."/>
            <person name="Denell R."/>
            <person name="Beeman R.W."/>
            <person name="Gibbs R."/>
            <person name="Beeman R.W."/>
            <person name="Brown S.J."/>
            <person name="Bucher G."/>
            <person name="Friedrich M."/>
            <person name="Grimmelikhuijzen C.J."/>
            <person name="Klingler M."/>
            <person name="Lorenzen M."/>
            <person name="Richards S."/>
            <person name="Roth S."/>
            <person name="Schroder R."/>
            <person name="Tautz D."/>
            <person name="Zdobnov E.M."/>
            <person name="Muzny D."/>
            <person name="Gibbs R.A."/>
            <person name="Weinstock G.M."/>
            <person name="Attaway T."/>
            <person name="Bell S."/>
            <person name="Buhay C.J."/>
            <person name="Chandrabose M.N."/>
            <person name="Chavez D."/>
            <person name="Clerk-Blankenburg K.P."/>
            <person name="Cree A."/>
            <person name="Dao M."/>
            <person name="Davis C."/>
            <person name="Chacko J."/>
            <person name="Dinh H."/>
            <person name="Dugan-Rocha S."/>
            <person name="Fowler G."/>
            <person name="Garner T.T."/>
            <person name="Garnes J."/>
            <person name="Gnirke A."/>
            <person name="Hawes A."/>
            <person name="Hernandez J."/>
            <person name="Hines S."/>
            <person name="Holder M."/>
            <person name="Hume J."/>
            <person name="Jhangiani S.N."/>
            <person name="Joshi V."/>
            <person name="Khan Z.M."/>
            <person name="Jackson L."/>
            <person name="Kovar C."/>
            <person name="Kowis A."/>
            <person name="Lee S."/>
            <person name="Lewis L.R."/>
            <person name="Margolis J."/>
            <person name="Morgan M."/>
            <person name="Nazareth L.V."/>
            <person name="Nguyen N."/>
            <person name="Okwuonu G."/>
            <person name="Parker D."/>
            <person name="Richards S."/>
            <person name="Ruiz S.J."/>
            <person name="Santibanez J."/>
            <person name="Savard J."/>
            <person name="Scherer S.E."/>
            <person name="Schneider B."/>
            <person name="Sodergren E."/>
            <person name="Tautz D."/>
            <person name="Vattahil S."/>
            <person name="Villasana D."/>
            <person name="White C.S."/>
            <person name="Wright R."/>
            <person name="Park Y."/>
            <person name="Beeman R.W."/>
            <person name="Lord J."/>
            <person name="Oppert B."/>
            <person name="Lorenzen M."/>
            <person name="Brown S."/>
            <person name="Wang L."/>
            <person name="Savard J."/>
            <person name="Tautz D."/>
            <person name="Richards S."/>
            <person name="Weinstock G."/>
            <person name="Gibbs R.A."/>
            <person name="Liu Y."/>
            <person name="Worley K."/>
            <person name="Weinstock G."/>
            <person name="Elsik C.G."/>
            <person name="Reese J.T."/>
            <person name="Elhaik E."/>
            <person name="Landan G."/>
            <person name="Graur D."/>
            <person name="Arensburger P."/>
            <person name="Atkinson P."/>
            <person name="Beeman R.W."/>
            <person name="Beidler J."/>
            <person name="Brown S.J."/>
            <person name="Demuth J.P."/>
            <person name="Drury D.W."/>
            <person name="Du Y.Z."/>
            <person name="Fujiwara H."/>
            <person name="Lorenzen M."/>
            <person name="Maselli V."/>
            <person name="Osanai M."/>
            <person name="Park Y."/>
            <person name="Robertson H.M."/>
            <person name="Tu Z."/>
            <person name="Wang J.J."/>
            <person name="Wang S."/>
            <person name="Richards S."/>
            <person name="Song H."/>
            <person name="Zhang L."/>
            <person name="Sodergren E."/>
            <person name="Werner D."/>
            <person name="Stanke M."/>
            <person name="Morgenstern B."/>
            <person name="Solovyev V."/>
            <person name="Kosarev P."/>
            <person name="Brown G."/>
            <person name="Chen H.C."/>
            <person name="Ermolaeva O."/>
            <person name="Hlavina W."/>
            <person name="Kapustin Y."/>
            <person name="Kiryutin B."/>
            <person name="Kitts P."/>
            <person name="Maglott D."/>
            <person name="Pruitt K."/>
            <person name="Sapojnikov V."/>
            <person name="Souvorov A."/>
            <person name="Mackey A.J."/>
            <person name="Waterhouse R.M."/>
            <person name="Wyder S."/>
            <person name="Zdobnov E.M."/>
            <person name="Zdobnov E.M."/>
            <person name="Wyder S."/>
            <person name="Kriventseva E.V."/>
            <person name="Kadowaki T."/>
            <person name="Bork P."/>
            <person name="Aranda M."/>
            <person name="Bao R."/>
            <person name="Beermann A."/>
            <person name="Berns N."/>
            <person name="Bolognesi R."/>
            <person name="Bonneton F."/>
            <person name="Bopp D."/>
            <person name="Brown S.J."/>
            <person name="Bucher G."/>
            <person name="Butts T."/>
            <person name="Chaumot A."/>
            <person name="Denell R.E."/>
            <person name="Ferrier D.E."/>
            <person name="Friedrich M."/>
            <person name="Gordon C.M."/>
            <person name="Jindra M."/>
            <person name="Klingler M."/>
            <person name="Lan Q."/>
            <person name="Lattorff H.M."/>
            <person name="Laudet V."/>
            <person name="von Levetsow C."/>
            <person name="Liu Z."/>
            <person name="Lutz R."/>
            <person name="Lynch J.A."/>
            <person name="da Fonseca R.N."/>
            <person name="Posnien N."/>
            <person name="Reuter R."/>
            <person name="Roth S."/>
            <person name="Savard J."/>
            <person name="Schinko J.B."/>
            <person name="Schmitt C."/>
            <person name="Schoppmeier M."/>
            <person name="Schroder R."/>
            <person name="Shippy T.D."/>
            <person name="Simonnet F."/>
            <person name="Marques-Souza H."/>
            <person name="Tautz D."/>
            <person name="Tomoyasu Y."/>
            <person name="Trauner J."/>
            <person name="Van der Zee M."/>
            <person name="Vervoort M."/>
            <person name="Wittkopp N."/>
            <person name="Wimmer E.A."/>
            <person name="Yang X."/>
            <person name="Jones A.K."/>
            <person name="Sattelle D.B."/>
            <person name="Ebert P.R."/>
            <person name="Nelson D."/>
            <person name="Scott J.G."/>
            <person name="Beeman R.W."/>
            <person name="Muthukrishnan S."/>
            <person name="Kramer K.J."/>
            <person name="Arakane Y."/>
            <person name="Beeman R.W."/>
            <person name="Zhu Q."/>
            <person name="Hogenkamp D."/>
            <person name="Dixit R."/>
            <person name="Oppert B."/>
            <person name="Jiang H."/>
            <person name="Zou Z."/>
            <person name="Marshall J."/>
            <person name="Elpidina E."/>
            <person name="Vinokurov K."/>
            <person name="Oppert C."/>
            <person name="Zou Z."/>
            <person name="Evans J."/>
            <person name="Lu Z."/>
            <person name="Zhao P."/>
            <person name="Sumathipala N."/>
            <person name="Altincicek B."/>
            <person name="Vilcinskas A."/>
            <person name="Williams M."/>
            <person name="Hultmark D."/>
            <person name="Hetru C."/>
            <person name="Jiang H."/>
            <person name="Grimmelikhuijzen C.J."/>
            <person name="Hauser F."/>
            <person name="Cazzamali G."/>
            <person name="Williamson M."/>
            <person name="Park Y."/>
            <person name="Li B."/>
            <person name="Tanaka Y."/>
            <person name="Predel R."/>
            <person name="Neupert S."/>
            <person name="Schachtner J."/>
            <person name="Verleyen P."/>
            <person name="Raible F."/>
            <person name="Bork P."/>
            <person name="Friedrich M."/>
            <person name="Walden K.K."/>
            <person name="Robertson H.M."/>
            <person name="Angeli S."/>
            <person name="Foret S."/>
            <person name="Bucher G."/>
            <person name="Schuetz S."/>
            <person name="Maleszka R."/>
            <person name="Wimmer E.A."/>
            <person name="Beeman R.W."/>
            <person name="Lorenzen M."/>
            <person name="Tomoyasu Y."/>
            <person name="Miller S.C."/>
            <person name="Grossmann D."/>
            <person name="Bucher G."/>
        </authorList>
    </citation>
    <scope>NUCLEOTIDE SEQUENCE [LARGE SCALE GENOMIC DNA]</scope>
    <source>
        <strain evidence="1 2">Georgia GA2</strain>
    </source>
</reference>
<dbReference type="InParanoid" id="A0A139WH65"/>
<organism evidence="1 2">
    <name type="scientific">Tribolium castaneum</name>
    <name type="common">Red flour beetle</name>
    <dbReference type="NCBI Taxonomy" id="7070"/>
    <lineage>
        <taxon>Eukaryota</taxon>
        <taxon>Metazoa</taxon>
        <taxon>Ecdysozoa</taxon>
        <taxon>Arthropoda</taxon>
        <taxon>Hexapoda</taxon>
        <taxon>Insecta</taxon>
        <taxon>Pterygota</taxon>
        <taxon>Neoptera</taxon>
        <taxon>Endopterygota</taxon>
        <taxon>Coleoptera</taxon>
        <taxon>Polyphaga</taxon>
        <taxon>Cucujiformia</taxon>
        <taxon>Tenebrionidae</taxon>
        <taxon>Tenebrionidae incertae sedis</taxon>
        <taxon>Tribolium</taxon>
    </lineage>
</organism>